<proteinExistence type="predicted"/>
<dbReference type="Proteomes" id="UP000529783">
    <property type="component" value="Unassembled WGS sequence"/>
</dbReference>
<comment type="caution">
    <text evidence="2">The sequence shown here is derived from an EMBL/GenBank/DDBJ whole genome shotgun (WGS) entry which is preliminary data.</text>
</comment>
<keyword evidence="1" id="KW-0732">Signal</keyword>
<keyword evidence="3" id="KW-1185">Reference proteome</keyword>
<protein>
    <recommendedName>
        <fullName evidence="4">SH3 domain-containing protein</fullName>
    </recommendedName>
</protein>
<dbReference type="EMBL" id="JACCBA010000001">
    <property type="protein sequence ID" value="NYD50720.1"/>
    <property type="molecule type" value="Genomic_DNA"/>
</dbReference>
<feature type="signal peptide" evidence="1">
    <location>
        <begin position="1"/>
        <end position="21"/>
    </location>
</feature>
<accession>A0A7Y9EPG1</accession>
<gene>
    <name evidence="2" type="ORF">BJY14_006703</name>
</gene>
<dbReference type="AlphaFoldDB" id="A0A7Y9EPG1"/>
<evidence type="ECO:0000313" key="2">
    <source>
        <dbReference type="EMBL" id="NYD50720.1"/>
    </source>
</evidence>
<organism evidence="2 3">
    <name type="scientific">Actinomadura luteofluorescens</name>
    <dbReference type="NCBI Taxonomy" id="46163"/>
    <lineage>
        <taxon>Bacteria</taxon>
        <taxon>Bacillati</taxon>
        <taxon>Actinomycetota</taxon>
        <taxon>Actinomycetes</taxon>
        <taxon>Streptosporangiales</taxon>
        <taxon>Thermomonosporaceae</taxon>
        <taxon>Actinomadura</taxon>
    </lineage>
</organism>
<evidence type="ECO:0008006" key="4">
    <source>
        <dbReference type="Google" id="ProtNLM"/>
    </source>
</evidence>
<evidence type="ECO:0000256" key="1">
    <source>
        <dbReference type="SAM" id="SignalP"/>
    </source>
</evidence>
<dbReference type="RefSeq" id="WP_179847233.1">
    <property type="nucleotide sequence ID" value="NZ_JACCBA010000001.1"/>
</dbReference>
<feature type="chain" id="PRO_5039687734" description="SH3 domain-containing protein" evidence="1">
    <location>
        <begin position="22"/>
        <end position="165"/>
    </location>
</feature>
<evidence type="ECO:0000313" key="3">
    <source>
        <dbReference type="Proteomes" id="UP000529783"/>
    </source>
</evidence>
<sequence>MRQRLLTRAVTVTAAMGLLVAAPFGASGQAAPGRSARTAGSIPSGAPAPLYRVQVAQWAQPVLRVRDSPGWPGGHPGNVIGSMRPGAPAMAVCSTQGADMTAYGRTGSTWVKISPGSPPTAWLWDGGLNPHEALPPCVCGCPRIRTDRGAGATACGDCRAREEER</sequence>
<name>A0A7Y9EPG1_9ACTN</name>
<reference evidence="2 3" key="1">
    <citation type="submission" date="2020-07" db="EMBL/GenBank/DDBJ databases">
        <title>Sequencing the genomes of 1000 actinobacteria strains.</title>
        <authorList>
            <person name="Klenk H.-P."/>
        </authorList>
    </citation>
    <scope>NUCLEOTIDE SEQUENCE [LARGE SCALE GENOMIC DNA]</scope>
    <source>
        <strain evidence="2 3">DSM 40398</strain>
    </source>
</reference>